<feature type="transmembrane region" description="Helical" evidence="6">
    <location>
        <begin position="140"/>
        <end position="161"/>
    </location>
</feature>
<feature type="transmembrane region" description="Helical" evidence="6">
    <location>
        <begin position="267"/>
        <end position="285"/>
    </location>
</feature>
<dbReference type="Proteomes" id="UP001157160">
    <property type="component" value="Unassembled WGS sequence"/>
</dbReference>
<feature type="domain" description="Cytochrome c assembly protein" evidence="7">
    <location>
        <begin position="110"/>
        <end position="322"/>
    </location>
</feature>
<proteinExistence type="predicted"/>
<dbReference type="InterPro" id="IPR017562">
    <property type="entry name" value="Cyt_c_biogenesis_CcsA"/>
</dbReference>
<dbReference type="AlphaFoldDB" id="A0AA37UEX7"/>
<evidence type="ECO:0000256" key="4">
    <source>
        <dbReference type="ARBA" id="ARBA00022989"/>
    </source>
</evidence>
<reference evidence="8 9" key="1">
    <citation type="journal article" date="2014" name="Int. J. Syst. Evol. Microbiol.">
        <title>Complete genome sequence of Corynebacterium casei LMG S-19264T (=DSM 44701T), isolated from a smear-ripened cheese.</title>
        <authorList>
            <consortium name="US DOE Joint Genome Institute (JGI-PGF)"/>
            <person name="Walter F."/>
            <person name="Albersmeier A."/>
            <person name="Kalinowski J."/>
            <person name="Ruckert C."/>
        </authorList>
    </citation>
    <scope>NUCLEOTIDE SEQUENCE [LARGE SCALE GENOMIC DNA]</scope>
    <source>
        <strain evidence="8 9">NBRC 112289</strain>
    </source>
</reference>
<feature type="transmembrane region" description="Helical" evidence="6">
    <location>
        <begin position="232"/>
        <end position="255"/>
    </location>
</feature>
<protein>
    <submittedName>
        <fullName evidence="8">C-type cytochrome biogenesis protein CcsB</fullName>
    </submittedName>
</protein>
<dbReference type="GO" id="GO:0005886">
    <property type="term" value="C:plasma membrane"/>
    <property type="evidence" value="ECO:0007669"/>
    <property type="project" value="TreeGrafter"/>
</dbReference>
<keyword evidence="4 6" id="KW-1133">Transmembrane helix</keyword>
<dbReference type="PANTHER" id="PTHR30071:SF1">
    <property type="entry name" value="CYTOCHROME B_B6 PROTEIN-RELATED"/>
    <property type="match status" value="1"/>
</dbReference>
<dbReference type="RefSeq" id="WP_284233106.1">
    <property type="nucleotide sequence ID" value="NZ_BSUL01000001.1"/>
</dbReference>
<accession>A0AA37UEX7</accession>
<evidence type="ECO:0000313" key="8">
    <source>
        <dbReference type="EMBL" id="GMA29208.1"/>
    </source>
</evidence>
<feature type="transmembrane region" description="Helical" evidence="6">
    <location>
        <begin position="297"/>
        <end position="318"/>
    </location>
</feature>
<keyword evidence="3" id="KW-0201">Cytochrome c-type biogenesis</keyword>
<keyword evidence="9" id="KW-1185">Reference proteome</keyword>
<sequence>MTPSLDTVSVILVYSAIAVYALAFIAFTMDLARRAGEVRTVAAASVGTAASSGSGGTALLDREQIEAGDATASRGRLVWLRIGLSLTIIGFVVHLVATVLRGLAAERVPWANMYEFSLTATLIITAVFLGVQLRQDLRFLGTFIIGLVTVLLGLSTVGFYVSVVPLPPSLQSIWLIIHVFVASLGTAFLGLGAALSIMQLLQHRREGLPVESRFTRMRAFASLPDAEKLENLAYRLIIVGFVFWTFTLIAGAIWAEAAWGRYWGWDVKEVWTFVIWTIFAGYIHARSTRGWRGVPSAWLAIVGFSSVLFNYTVVNLFFNGLHSYSGLTE</sequence>
<evidence type="ECO:0000256" key="5">
    <source>
        <dbReference type="ARBA" id="ARBA00023136"/>
    </source>
</evidence>
<feature type="transmembrane region" description="Helical" evidence="6">
    <location>
        <begin position="82"/>
        <end position="104"/>
    </location>
</feature>
<dbReference type="EMBL" id="BSUL01000001">
    <property type="protein sequence ID" value="GMA29208.1"/>
    <property type="molecule type" value="Genomic_DNA"/>
</dbReference>
<evidence type="ECO:0000313" key="9">
    <source>
        <dbReference type="Proteomes" id="UP001157160"/>
    </source>
</evidence>
<name>A0AA37UEX7_9MICO</name>
<feature type="transmembrane region" description="Helical" evidence="6">
    <location>
        <begin position="173"/>
        <end position="195"/>
    </location>
</feature>
<evidence type="ECO:0000259" key="7">
    <source>
        <dbReference type="Pfam" id="PF01578"/>
    </source>
</evidence>
<evidence type="ECO:0000256" key="6">
    <source>
        <dbReference type="SAM" id="Phobius"/>
    </source>
</evidence>
<evidence type="ECO:0000256" key="2">
    <source>
        <dbReference type="ARBA" id="ARBA00022692"/>
    </source>
</evidence>
<dbReference type="InterPro" id="IPR045062">
    <property type="entry name" value="Cyt_c_biogenesis_CcsA/CcmC"/>
</dbReference>
<keyword evidence="2 6" id="KW-0812">Transmembrane</keyword>
<comment type="subcellular location">
    <subcellularLocation>
        <location evidence="1">Membrane</location>
        <topology evidence="1">Multi-pass membrane protein</topology>
    </subcellularLocation>
</comment>
<feature type="transmembrane region" description="Helical" evidence="6">
    <location>
        <begin position="12"/>
        <end position="32"/>
    </location>
</feature>
<evidence type="ECO:0000256" key="3">
    <source>
        <dbReference type="ARBA" id="ARBA00022748"/>
    </source>
</evidence>
<organism evidence="8 9">
    <name type="scientific">Arenivirga flava</name>
    <dbReference type="NCBI Taxonomy" id="1930060"/>
    <lineage>
        <taxon>Bacteria</taxon>
        <taxon>Bacillati</taxon>
        <taxon>Actinomycetota</taxon>
        <taxon>Actinomycetes</taxon>
        <taxon>Micrococcales</taxon>
        <taxon>Microbacteriaceae</taxon>
        <taxon>Arenivirga</taxon>
    </lineage>
</organism>
<dbReference type="InterPro" id="IPR002541">
    <property type="entry name" value="Cyt_c_assembly"/>
</dbReference>
<feature type="transmembrane region" description="Helical" evidence="6">
    <location>
        <begin position="116"/>
        <end position="133"/>
    </location>
</feature>
<keyword evidence="5 6" id="KW-0472">Membrane</keyword>
<dbReference type="NCBIfam" id="TIGR03144">
    <property type="entry name" value="cytochr_II_ccsB"/>
    <property type="match status" value="1"/>
</dbReference>
<evidence type="ECO:0000256" key="1">
    <source>
        <dbReference type="ARBA" id="ARBA00004141"/>
    </source>
</evidence>
<dbReference type="GO" id="GO:0017004">
    <property type="term" value="P:cytochrome complex assembly"/>
    <property type="evidence" value="ECO:0007669"/>
    <property type="project" value="UniProtKB-KW"/>
</dbReference>
<gene>
    <name evidence="8" type="ORF">GCM10025874_24610</name>
</gene>
<comment type="caution">
    <text evidence="8">The sequence shown here is derived from an EMBL/GenBank/DDBJ whole genome shotgun (WGS) entry which is preliminary data.</text>
</comment>
<dbReference type="GO" id="GO:0020037">
    <property type="term" value="F:heme binding"/>
    <property type="evidence" value="ECO:0007669"/>
    <property type="project" value="InterPro"/>
</dbReference>
<dbReference type="PANTHER" id="PTHR30071">
    <property type="entry name" value="HEME EXPORTER PROTEIN C"/>
    <property type="match status" value="1"/>
</dbReference>
<dbReference type="Pfam" id="PF01578">
    <property type="entry name" value="Cytochrom_C_asm"/>
    <property type="match status" value="1"/>
</dbReference>